<keyword evidence="3" id="KW-1185">Reference proteome</keyword>
<organism evidence="2 3">
    <name type="scientific">Cedratvirus kamchatka</name>
    <dbReference type="NCBI Taxonomy" id="2716914"/>
    <lineage>
        <taxon>Viruses</taxon>
        <taxon>Pithoviruses</taxon>
        <taxon>Orthocedratvirinae</taxon>
        <taxon>Alphacedratvirus</taxon>
        <taxon>Alphacedratvirus rossiense</taxon>
    </lineage>
</organism>
<evidence type="ECO:0000259" key="1">
    <source>
        <dbReference type="PROSITE" id="PS51186"/>
    </source>
</evidence>
<dbReference type="PROSITE" id="PS51186">
    <property type="entry name" value="GNAT"/>
    <property type="match status" value="1"/>
</dbReference>
<evidence type="ECO:0000313" key="2">
    <source>
        <dbReference type="EMBL" id="QIN54268.1"/>
    </source>
</evidence>
<dbReference type="EMBL" id="MN873693">
    <property type="protein sequence ID" value="QIN54268.1"/>
    <property type="molecule type" value="Genomic_DNA"/>
</dbReference>
<accession>A0A6G8MYB6</accession>
<gene>
    <name evidence="2" type="primary">ck143</name>
</gene>
<name>A0A6G8MYB6_9VIRU</name>
<protein>
    <submittedName>
        <fullName evidence="2">Acyl-CoA N-acyltransferase</fullName>
    </submittedName>
</protein>
<proteinExistence type="predicted"/>
<feature type="domain" description="N-acetyltransferase" evidence="1">
    <location>
        <begin position="55"/>
        <end position="200"/>
    </location>
</feature>
<sequence>MYCFFQGPIDLYQRFNFVPYEYSVTKVSYFVNYKGRKINLSSSLYVKSDNMLSYDDILEIEEAIKQRELTIMKEEKSKFVHWSVPSFVDKEHWLSLLFSEEGEILAYYKGRIEERTSGTYSTSSFISIRPDQRGKGLCTEFATFTFSNLGKVVDKIELVNGATNSQAACACYTAAGLALGYEVYLKDIGQTSYRKVNKRQTECGFLLLVVR</sequence>
<evidence type="ECO:0000313" key="3">
    <source>
        <dbReference type="Proteomes" id="UP001224087"/>
    </source>
</evidence>
<dbReference type="GO" id="GO:0016747">
    <property type="term" value="F:acyltransferase activity, transferring groups other than amino-acyl groups"/>
    <property type="evidence" value="ECO:0007669"/>
    <property type="project" value="InterPro"/>
</dbReference>
<dbReference type="InterPro" id="IPR000182">
    <property type="entry name" value="GNAT_dom"/>
</dbReference>
<reference evidence="2" key="1">
    <citation type="submission" date="2019-12" db="EMBL/GenBank/DDBJ databases">
        <title>The DNA Methylation Landscape of Giant Viruses.</title>
        <authorList>
            <person name="Jeudy S."/>
            <person name="Rigou S."/>
            <person name="Alempic J.-M."/>
            <person name="Claverie J.-M."/>
            <person name="Abergel C."/>
            <person name="Legendre M."/>
        </authorList>
    </citation>
    <scope>NUCLEOTIDE SEQUENCE</scope>
    <source>
        <strain evidence="2">P4</strain>
    </source>
</reference>
<dbReference type="Proteomes" id="UP001224087">
    <property type="component" value="Segment"/>
</dbReference>